<dbReference type="PANTHER" id="PTHR31302">
    <property type="entry name" value="TRANSMEMBRANE PROTEIN WITH METALLOPHOSPHOESTERASE DOMAIN-RELATED"/>
    <property type="match status" value="1"/>
</dbReference>
<sequence length="396" mass="45190">MKTGLIILIVGICCVLLNDSLLFLQIRHYFKRKIYSYLFWLHSLFFVACIVWYHLFIPTLTGPEAYFWVEKCISIILLFYTPKTLYIIVNAFSILLRKVKCIPAARIVSRLALGIALVCFVVILNGITWYRYSYKIEQETVCIKTLPDSFNGFRIVQLTDLHLGSYGKHYPGITKLVDEVNRLNPDLIVFTGDMVNSFASEMDPWIETLKKLKAKYGKYATTGNHDYGTYVKWPTKTDQENNLKQFFKNMKQADFVMLNNTNVPLVIANDTLYLAGVENWGLPPFPSFGKLAQALEGTDGHPVILLSHDPSHWRHEVLNYPVDLMLAGHTHAMQLGISIGSFRWSPAVYVYPEYNGLYAANGQQLYVSRGVGYLGFAGRIGQRPEITLIELTNNCR</sequence>
<dbReference type="InterPro" id="IPR004843">
    <property type="entry name" value="Calcineurin-like_PHP"/>
</dbReference>
<keyword evidence="3" id="KW-1133">Transmembrane helix</keyword>
<dbReference type="GO" id="GO:0009245">
    <property type="term" value="P:lipid A biosynthetic process"/>
    <property type="evidence" value="ECO:0007669"/>
    <property type="project" value="TreeGrafter"/>
</dbReference>
<dbReference type="Pfam" id="PF00149">
    <property type="entry name" value="Metallophos"/>
    <property type="match status" value="1"/>
</dbReference>
<organism evidence="5 6">
    <name type="scientific">Butyricimonas faecalis</name>
    <dbReference type="NCBI Taxonomy" id="2093856"/>
    <lineage>
        <taxon>Bacteria</taxon>
        <taxon>Pseudomonadati</taxon>
        <taxon>Bacteroidota</taxon>
        <taxon>Bacteroidia</taxon>
        <taxon>Bacteroidales</taxon>
        <taxon>Odoribacteraceae</taxon>
        <taxon>Butyricimonas</taxon>
    </lineage>
</organism>
<feature type="domain" description="Calcineurin-like phosphoesterase" evidence="4">
    <location>
        <begin position="153"/>
        <end position="332"/>
    </location>
</feature>
<evidence type="ECO:0000313" key="5">
    <source>
        <dbReference type="EMBL" id="AZS28548.1"/>
    </source>
</evidence>
<feature type="transmembrane region" description="Helical" evidence="3">
    <location>
        <begin position="75"/>
        <end position="96"/>
    </location>
</feature>
<dbReference type="OrthoDB" id="9780884at2"/>
<dbReference type="EMBL" id="CP032819">
    <property type="protein sequence ID" value="AZS28548.1"/>
    <property type="molecule type" value="Genomic_DNA"/>
</dbReference>
<dbReference type="AlphaFoldDB" id="A0A3Q9IQ88"/>
<evidence type="ECO:0000313" key="6">
    <source>
        <dbReference type="Proteomes" id="UP000270673"/>
    </source>
</evidence>
<dbReference type="RefSeq" id="WP_106624665.1">
    <property type="nucleotide sequence ID" value="NZ_CP032819.1"/>
</dbReference>
<dbReference type="SUPFAM" id="SSF56300">
    <property type="entry name" value="Metallo-dependent phosphatases"/>
    <property type="match status" value="1"/>
</dbReference>
<keyword evidence="2" id="KW-0378">Hydrolase</keyword>
<accession>A0A3Q9IQ88</accession>
<dbReference type="Proteomes" id="UP000270673">
    <property type="component" value="Chromosome"/>
</dbReference>
<dbReference type="InterPro" id="IPR051158">
    <property type="entry name" value="Metallophosphoesterase_sf"/>
</dbReference>
<evidence type="ECO:0000256" key="2">
    <source>
        <dbReference type="ARBA" id="ARBA00022801"/>
    </source>
</evidence>
<dbReference type="CDD" id="cd07385">
    <property type="entry name" value="MPP_YkuE_C"/>
    <property type="match status" value="1"/>
</dbReference>
<reference evidence="5 6" key="1">
    <citation type="submission" date="2018-10" db="EMBL/GenBank/DDBJ databases">
        <title>Butyricimonas faecalis sp. nov., isolated from human faeces and emended description of the genus Butyricimonas.</title>
        <authorList>
            <person name="Le Roy T."/>
            <person name="Van der Smissen P."/>
            <person name="Paquot A."/>
            <person name="Delzenne N."/>
            <person name="Muccioli G."/>
            <person name="Collet J.-F."/>
            <person name="Cani P.D."/>
        </authorList>
    </citation>
    <scope>NUCLEOTIDE SEQUENCE [LARGE SCALE GENOMIC DNA]</scope>
    <source>
        <strain evidence="5 6">H184</strain>
    </source>
</reference>
<feature type="transmembrane region" description="Helical" evidence="3">
    <location>
        <begin position="6"/>
        <end position="24"/>
    </location>
</feature>
<dbReference type="GO" id="GO:0008758">
    <property type="term" value="F:UDP-2,3-diacylglucosamine hydrolase activity"/>
    <property type="evidence" value="ECO:0007669"/>
    <property type="project" value="TreeGrafter"/>
</dbReference>
<feature type="transmembrane region" description="Helical" evidence="3">
    <location>
        <begin position="108"/>
        <end position="130"/>
    </location>
</feature>
<feature type="transmembrane region" description="Helical" evidence="3">
    <location>
        <begin position="36"/>
        <end position="55"/>
    </location>
</feature>
<dbReference type="PANTHER" id="PTHR31302:SF31">
    <property type="entry name" value="PHOSPHODIESTERASE YAEI"/>
    <property type="match status" value="1"/>
</dbReference>
<protein>
    <submittedName>
        <fullName evidence="5">Metallophosphoesterase</fullName>
    </submittedName>
</protein>
<dbReference type="KEGG" id="buy:D8S85_02580"/>
<keyword evidence="6" id="KW-1185">Reference proteome</keyword>
<gene>
    <name evidence="5" type="ORF">D8S85_02580</name>
</gene>
<keyword evidence="3" id="KW-0472">Membrane</keyword>
<dbReference type="InterPro" id="IPR029052">
    <property type="entry name" value="Metallo-depent_PP-like"/>
</dbReference>
<evidence type="ECO:0000256" key="3">
    <source>
        <dbReference type="SAM" id="Phobius"/>
    </source>
</evidence>
<dbReference type="GO" id="GO:0046872">
    <property type="term" value="F:metal ion binding"/>
    <property type="evidence" value="ECO:0007669"/>
    <property type="project" value="UniProtKB-KW"/>
</dbReference>
<dbReference type="GO" id="GO:0016020">
    <property type="term" value="C:membrane"/>
    <property type="evidence" value="ECO:0007669"/>
    <property type="project" value="GOC"/>
</dbReference>
<evidence type="ECO:0000259" key="4">
    <source>
        <dbReference type="Pfam" id="PF00149"/>
    </source>
</evidence>
<name>A0A3Q9IQ88_9BACT</name>
<proteinExistence type="predicted"/>
<keyword evidence="3" id="KW-0812">Transmembrane</keyword>
<dbReference type="Gene3D" id="3.60.21.10">
    <property type="match status" value="1"/>
</dbReference>
<evidence type="ECO:0000256" key="1">
    <source>
        <dbReference type="ARBA" id="ARBA00022723"/>
    </source>
</evidence>
<keyword evidence="1" id="KW-0479">Metal-binding</keyword>